<dbReference type="EMBL" id="GL876967">
    <property type="protein sequence ID" value="KLU84400.1"/>
    <property type="molecule type" value="Genomic_DNA"/>
</dbReference>
<evidence type="ECO:0000313" key="2">
    <source>
        <dbReference type="EMBL" id="KLU84400.1"/>
    </source>
</evidence>
<reference evidence="2" key="1">
    <citation type="submission" date="2010-05" db="EMBL/GenBank/DDBJ databases">
        <title>The Genome Sequence of Magnaporthe poae strain ATCC 64411.</title>
        <authorList>
            <consortium name="The Broad Institute Genome Sequencing Platform"/>
            <consortium name="Broad Institute Genome Sequencing Center for Infectious Disease"/>
            <person name="Ma L.-J."/>
            <person name="Dead R."/>
            <person name="Young S."/>
            <person name="Zeng Q."/>
            <person name="Koehrsen M."/>
            <person name="Alvarado L."/>
            <person name="Berlin A."/>
            <person name="Chapman S.B."/>
            <person name="Chen Z."/>
            <person name="Freedman E."/>
            <person name="Gellesch M."/>
            <person name="Goldberg J."/>
            <person name="Griggs A."/>
            <person name="Gujja S."/>
            <person name="Heilman E.R."/>
            <person name="Heiman D."/>
            <person name="Hepburn T."/>
            <person name="Howarth C."/>
            <person name="Jen D."/>
            <person name="Larson L."/>
            <person name="Mehta T."/>
            <person name="Neiman D."/>
            <person name="Pearson M."/>
            <person name="Roberts A."/>
            <person name="Saif S."/>
            <person name="Shea T."/>
            <person name="Shenoy N."/>
            <person name="Sisk P."/>
            <person name="Stolte C."/>
            <person name="Sykes S."/>
            <person name="Walk T."/>
            <person name="White J."/>
            <person name="Yandava C."/>
            <person name="Haas B."/>
            <person name="Nusbaum C."/>
            <person name="Birren B."/>
        </authorList>
    </citation>
    <scope>NUCLEOTIDE SEQUENCE</scope>
    <source>
        <strain evidence="2">ATCC 64411</strain>
    </source>
</reference>
<evidence type="ECO:0000313" key="4">
    <source>
        <dbReference type="Proteomes" id="UP000011715"/>
    </source>
</evidence>
<feature type="compositionally biased region" description="Polar residues" evidence="1">
    <location>
        <begin position="38"/>
        <end position="49"/>
    </location>
</feature>
<reference evidence="3" key="4">
    <citation type="journal article" date="2015" name="G3 (Bethesda)">
        <title>Genome sequences of three phytopathogenic species of the Magnaporthaceae family of fungi.</title>
        <authorList>
            <person name="Okagaki L.H."/>
            <person name="Nunes C.C."/>
            <person name="Sailsbery J."/>
            <person name="Clay B."/>
            <person name="Brown D."/>
            <person name="John T."/>
            <person name="Oh Y."/>
            <person name="Young N."/>
            <person name="Fitzgerald M."/>
            <person name="Haas B.J."/>
            <person name="Zeng Q."/>
            <person name="Young S."/>
            <person name="Adiconis X."/>
            <person name="Fan L."/>
            <person name="Levin J.Z."/>
            <person name="Mitchell T.K."/>
            <person name="Okubara P.A."/>
            <person name="Farman M.L."/>
            <person name="Kohn L.M."/>
            <person name="Birren B."/>
            <person name="Ma L.-J."/>
            <person name="Dean R.A."/>
        </authorList>
    </citation>
    <scope>NUCLEOTIDE SEQUENCE</scope>
    <source>
        <strain evidence="3">ATCC 64411 / 73-15</strain>
    </source>
</reference>
<proteinExistence type="predicted"/>
<feature type="compositionally biased region" description="Polar residues" evidence="1">
    <location>
        <begin position="105"/>
        <end position="117"/>
    </location>
</feature>
<dbReference type="EnsemblFungi" id="MAPG_03443T0">
    <property type="protein sequence ID" value="MAPG_03443T0"/>
    <property type="gene ID" value="MAPG_03443"/>
</dbReference>
<evidence type="ECO:0000256" key="1">
    <source>
        <dbReference type="SAM" id="MobiDB-lite"/>
    </source>
</evidence>
<dbReference type="AlphaFoldDB" id="A0A0C4DU11"/>
<feature type="region of interest" description="Disordered" evidence="1">
    <location>
        <begin position="1"/>
        <end position="134"/>
    </location>
</feature>
<evidence type="ECO:0000313" key="3">
    <source>
        <dbReference type="EnsemblFungi" id="MAPG_03443T0"/>
    </source>
</evidence>
<keyword evidence="4" id="KW-1185">Reference proteome</keyword>
<organism evidence="3 4">
    <name type="scientific">Magnaporthiopsis poae (strain ATCC 64411 / 73-15)</name>
    <name type="common">Kentucky bluegrass fungus</name>
    <name type="synonym">Magnaporthe poae</name>
    <dbReference type="NCBI Taxonomy" id="644358"/>
    <lineage>
        <taxon>Eukaryota</taxon>
        <taxon>Fungi</taxon>
        <taxon>Dikarya</taxon>
        <taxon>Ascomycota</taxon>
        <taxon>Pezizomycotina</taxon>
        <taxon>Sordariomycetes</taxon>
        <taxon>Sordariomycetidae</taxon>
        <taxon>Magnaporthales</taxon>
        <taxon>Magnaporthaceae</taxon>
        <taxon>Magnaporthiopsis</taxon>
    </lineage>
</organism>
<reference evidence="2" key="3">
    <citation type="submission" date="2011-03" db="EMBL/GenBank/DDBJ databases">
        <title>Annotation of Magnaporthe poae ATCC 64411.</title>
        <authorList>
            <person name="Ma L.-J."/>
            <person name="Dead R."/>
            <person name="Young S.K."/>
            <person name="Zeng Q."/>
            <person name="Gargeya S."/>
            <person name="Fitzgerald M."/>
            <person name="Haas B."/>
            <person name="Abouelleil A."/>
            <person name="Alvarado L."/>
            <person name="Arachchi H.M."/>
            <person name="Berlin A."/>
            <person name="Brown A."/>
            <person name="Chapman S.B."/>
            <person name="Chen Z."/>
            <person name="Dunbar C."/>
            <person name="Freedman E."/>
            <person name="Gearin G."/>
            <person name="Gellesch M."/>
            <person name="Goldberg J."/>
            <person name="Griggs A."/>
            <person name="Gujja S."/>
            <person name="Heiman D."/>
            <person name="Howarth C."/>
            <person name="Larson L."/>
            <person name="Lui A."/>
            <person name="MacDonald P.J.P."/>
            <person name="Mehta T."/>
            <person name="Montmayeur A."/>
            <person name="Murphy C."/>
            <person name="Neiman D."/>
            <person name="Pearson M."/>
            <person name="Priest M."/>
            <person name="Roberts A."/>
            <person name="Saif S."/>
            <person name="Shea T."/>
            <person name="Shenoy N."/>
            <person name="Sisk P."/>
            <person name="Stolte C."/>
            <person name="Sykes S."/>
            <person name="Yandava C."/>
            <person name="Wortman J."/>
            <person name="Nusbaum C."/>
            <person name="Birren B."/>
        </authorList>
    </citation>
    <scope>NUCLEOTIDE SEQUENCE</scope>
    <source>
        <strain evidence="2">ATCC 64411</strain>
    </source>
</reference>
<accession>A0A0C4DU11</accession>
<reference evidence="4" key="2">
    <citation type="submission" date="2010-05" db="EMBL/GenBank/DDBJ databases">
        <title>The genome sequence of Magnaporthe poae strain ATCC 64411.</title>
        <authorList>
            <person name="Ma L.-J."/>
            <person name="Dead R."/>
            <person name="Young S."/>
            <person name="Zeng Q."/>
            <person name="Koehrsen M."/>
            <person name="Alvarado L."/>
            <person name="Berlin A."/>
            <person name="Chapman S.B."/>
            <person name="Chen Z."/>
            <person name="Freedman E."/>
            <person name="Gellesch M."/>
            <person name="Goldberg J."/>
            <person name="Griggs A."/>
            <person name="Gujja S."/>
            <person name="Heilman E.R."/>
            <person name="Heiman D."/>
            <person name="Hepburn T."/>
            <person name="Howarth C."/>
            <person name="Jen D."/>
            <person name="Larson L."/>
            <person name="Mehta T."/>
            <person name="Neiman D."/>
            <person name="Pearson M."/>
            <person name="Roberts A."/>
            <person name="Saif S."/>
            <person name="Shea T."/>
            <person name="Shenoy N."/>
            <person name="Sisk P."/>
            <person name="Stolte C."/>
            <person name="Sykes S."/>
            <person name="Walk T."/>
            <person name="White J."/>
            <person name="Yandava C."/>
            <person name="Haas B."/>
            <person name="Nusbaum C."/>
            <person name="Birren B."/>
        </authorList>
    </citation>
    <scope>NUCLEOTIDE SEQUENCE [LARGE SCALE GENOMIC DNA]</scope>
    <source>
        <strain evidence="4">ATCC 64411 / 73-15</strain>
    </source>
</reference>
<gene>
    <name evidence="2" type="ORF">MAPG_03443</name>
</gene>
<feature type="compositionally biased region" description="Basic and acidic residues" evidence="1">
    <location>
        <begin position="71"/>
        <end position="86"/>
    </location>
</feature>
<name>A0A0C4DU11_MAGP6</name>
<reference evidence="3" key="5">
    <citation type="submission" date="2015-06" db="UniProtKB">
        <authorList>
            <consortium name="EnsemblFungi"/>
        </authorList>
    </citation>
    <scope>IDENTIFICATION</scope>
    <source>
        <strain evidence="3">ATCC 64411</strain>
    </source>
</reference>
<dbReference type="Proteomes" id="UP000011715">
    <property type="component" value="Unassembled WGS sequence"/>
</dbReference>
<dbReference type="EMBL" id="ADBL01000823">
    <property type="status" value="NOT_ANNOTATED_CDS"/>
    <property type="molecule type" value="Genomic_DNA"/>
</dbReference>
<sequence>MPPHRKLQAQRPKNQYHCLVDDAPPASNGPLAPRRRTSPQSSTKFNQGPTSRSRSRTRSQAQPTAPAEDGGETKRPYTDQEIRVLRFSEGIIGAEVRARDIDKTLGNSSGGDETPQQAGEDEDPKASEQTSSEV</sequence>
<protein>
    <submittedName>
        <fullName evidence="2 3">Uncharacterized protein</fullName>
    </submittedName>
</protein>
<dbReference type="VEuPathDB" id="FungiDB:MAPG_03443"/>